<dbReference type="Pfam" id="PF17868">
    <property type="entry name" value="AAA_lid_8"/>
    <property type="match status" value="1"/>
</dbReference>
<dbReference type="InterPro" id="IPR027417">
    <property type="entry name" value="P-loop_NTPase"/>
</dbReference>
<dbReference type="PANTHER" id="PTHR32204:SF0">
    <property type="entry name" value="ATPASE RAVA"/>
    <property type="match status" value="1"/>
</dbReference>
<gene>
    <name evidence="3" type="ORF">MYMAC_006991</name>
</gene>
<keyword evidence="4" id="KW-1185">Reference proteome</keyword>
<dbReference type="InterPro" id="IPR045427">
    <property type="entry name" value="MoxR"/>
</dbReference>
<evidence type="ECO:0000256" key="1">
    <source>
        <dbReference type="SAM" id="MobiDB-lite"/>
    </source>
</evidence>
<organism evidence="3 4">
    <name type="scientific">Corallococcus macrosporus DSM 14697</name>
    <dbReference type="NCBI Taxonomy" id="1189310"/>
    <lineage>
        <taxon>Bacteria</taxon>
        <taxon>Pseudomonadati</taxon>
        <taxon>Myxococcota</taxon>
        <taxon>Myxococcia</taxon>
        <taxon>Myxococcales</taxon>
        <taxon>Cystobacterineae</taxon>
        <taxon>Myxococcaceae</taxon>
        <taxon>Corallococcus</taxon>
    </lineage>
</organism>
<dbReference type="SMART" id="SM00382">
    <property type="entry name" value="AAA"/>
    <property type="match status" value="1"/>
</dbReference>
<dbReference type="RefSeq" id="WP_095961267.1">
    <property type="nucleotide sequence ID" value="NZ_CP022203.1"/>
</dbReference>
<proteinExistence type="predicted"/>
<evidence type="ECO:0000259" key="2">
    <source>
        <dbReference type="SMART" id="SM00382"/>
    </source>
</evidence>
<dbReference type="AlphaFoldDB" id="A0A286NVY8"/>
<feature type="domain" description="AAA+ ATPase" evidence="2">
    <location>
        <begin position="43"/>
        <end position="186"/>
    </location>
</feature>
<reference evidence="3 4" key="1">
    <citation type="submission" date="2017-06" db="EMBL/GenBank/DDBJ databases">
        <title>Sequencing and comparative analysis of myxobacterial genomes.</title>
        <authorList>
            <person name="Rupp O."/>
            <person name="Goesmann A."/>
            <person name="Sogaard-Andersen L."/>
        </authorList>
    </citation>
    <scope>NUCLEOTIDE SEQUENCE [LARGE SCALE GENOMIC DNA]</scope>
    <source>
        <strain evidence="3 4">DSM 14697</strain>
    </source>
</reference>
<evidence type="ECO:0000313" key="4">
    <source>
        <dbReference type="Proteomes" id="UP000217343"/>
    </source>
</evidence>
<dbReference type="InterPro" id="IPR050513">
    <property type="entry name" value="RavA_ATPases"/>
</dbReference>
<name>A0A286NVY8_9BACT</name>
<sequence length="537" mass="59992">MAEALKKPPPDLAARLKALRDGLLTGLVERDVPVRLALLAALAGEHLLLIGPPGTAKSLVARRLHQAFHPATYFERLLTRFSVPEELFGPLSIKGLEEDRYERLTEAYLPRASIAFLDEIFKANSAILNALLTLLNEREFDNGARREPTPLVCAVGASNELPEGEELDALFDRFLLRCHVGPVSKDGFPALLGLRGNVGAEPPQQLRLSDADLAEVREMAALVDVPDDVVALLADLRDWCMAEGIQVSDRRWRKVVKLLQTAALTNGRDRVSIWDCWLLQHCLWNEPEQRAKVNDWYSARAGASAAMDPSRLTRIVVSWEGQLKRDQDSRSQAHDAEGNLLFKDSDGKPTTAKGGQGQARRGKSPLFLAPPKAQTESPHSYTYGDKGRIQDRTRAGKGFTRAELGPLWFQDASQDWTQFEDWSKRDAYLANKANWLMEEMDLPPLMEPTRQKAAHLDACLKELTALRSQVETYKAQLLAHIASLDADIRAHLWVTDDFAEPAARSLGGTRREVETLLGRLDKLRQGFEMLPREEAPR</sequence>
<dbReference type="EMBL" id="CP022203">
    <property type="protein sequence ID" value="ATB51333.1"/>
    <property type="molecule type" value="Genomic_DNA"/>
</dbReference>
<dbReference type="Pfam" id="PF20030">
    <property type="entry name" value="bpMoxR"/>
    <property type="match status" value="1"/>
</dbReference>
<accession>A0A286NVY8</accession>
<evidence type="ECO:0000313" key="3">
    <source>
        <dbReference type="EMBL" id="ATB51333.1"/>
    </source>
</evidence>
<dbReference type="KEGG" id="mmas:MYMAC_006991"/>
<dbReference type="InterPro" id="IPR003593">
    <property type="entry name" value="AAA+_ATPase"/>
</dbReference>
<dbReference type="CDD" id="cd00009">
    <property type="entry name" value="AAA"/>
    <property type="match status" value="1"/>
</dbReference>
<dbReference type="OrthoDB" id="1814213at2"/>
<dbReference type="Gene3D" id="3.40.50.300">
    <property type="entry name" value="P-loop containing nucleotide triphosphate hydrolases"/>
    <property type="match status" value="1"/>
</dbReference>
<protein>
    <submittedName>
        <fullName evidence="3">ATPase</fullName>
    </submittedName>
</protein>
<dbReference type="SUPFAM" id="SSF52540">
    <property type="entry name" value="P-loop containing nucleoside triphosphate hydrolases"/>
    <property type="match status" value="1"/>
</dbReference>
<dbReference type="InterPro" id="IPR041538">
    <property type="entry name" value="RavA-like_AAA_lid"/>
</dbReference>
<dbReference type="Proteomes" id="UP000217343">
    <property type="component" value="Chromosome"/>
</dbReference>
<feature type="compositionally biased region" description="Basic and acidic residues" evidence="1">
    <location>
        <begin position="326"/>
        <end position="347"/>
    </location>
</feature>
<dbReference type="PANTHER" id="PTHR32204">
    <property type="entry name" value="ATPASE RAVA"/>
    <property type="match status" value="1"/>
</dbReference>
<feature type="region of interest" description="Disordered" evidence="1">
    <location>
        <begin position="326"/>
        <end position="387"/>
    </location>
</feature>